<organism evidence="2 3">
    <name type="scientific">Haloferula sargassicola</name>
    <dbReference type="NCBI Taxonomy" id="490096"/>
    <lineage>
        <taxon>Bacteria</taxon>
        <taxon>Pseudomonadati</taxon>
        <taxon>Verrucomicrobiota</taxon>
        <taxon>Verrucomicrobiia</taxon>
        <taxon>Verrucomicrobiales</taxon>
        <taxon>Verrucomicrobiaceae</taxon>
        <taxon>Haloferula</taxon>
    </lineage>
</organism>
<gene>
    <name evidence="2" type="ORF">Hsar01_01320</name>
</gene>
<dbReference type="EMBL" id="BAABRI010000006">
    <property type="protein sequence ID" value="GAA5482104.1"/>
    <property type="molecule type" value="Genomic_DNA"/>
</dbReference>
<evidence type="ECO:0000256" key="1">
    <source>
        <dbReference type="SAM" id="SignalP"/>
    </source>
</evidence>
<proteinExistence type="predicted"/>
<accession>A0ABP9US09</accession>
<keyword evidence="3" id="KW-1185">Reference proteome</keyword>
<keyword evidence="1" id="KW-0732">Signal</keyword>
<reference evidence="2 3" key="1">
    <citation type="submission" date="2024-02" db="EMBL/GenBank/DDBJ databases">
        <title>Haloferula sargassicola NBRC 104335.</title>
        <authorList>
            <person name="Ichikawa N."/>
            <person name="Katano-Makiyama Y."/>
            <person name="Hidaka K."/>
        </authorList>
    </citation>
    <scope>NUCLEOTIDE SEQUENCE [LARGE SCALE GENOMIC DNA]</scope>
    <source>
        <strain evidence="2 3">NBRC 104335</strain>
    </source>
</reference>
<feature type="signal peptide" evidence="1">
    <location>
        <begin position="1"/>
        <end position="22"/>
    </location>
</feature>
<evidence type="ECO:0008006" key="4">
    <source>
        <dbReference type="Google" id="ProtNLM"/>
    </source>
</evidence>
<evidence type="ECO:0000313" key="3">
    <source>
        <dbReference type="Proteomes" id="UP001476282"/>
    </source>
</evidence>
<protein>
    <recommendedName>
        <fullName evidence="4">DUF4034 domain-containing protein</fullName>
    </recommendedName>
</protein>
<evidence type="ECO:0000313" key="2">
    <source>
        <dbReference type="EMBL" id="GAA5482104.1"/>
    </source>
</evidence>
<sequence length="323" mass="36817">MQMPVKTQLLVLAVLTSPLLRAEPLTEADRQQVLERLDSFKEDAGKKASTRLGDAAGALKKAMGSDKAAAELFLKCKEQVDFLDLKRSSNDFRDWRRGNKQWVDADEFGTAARHQVRWLMLCLKASSQPAQARKLAPEALECLEGIFREPEKLARFTSFLATPMHDTVFAKAYGIQGDRLKDWPASPITKDDREIKIAETFEEAIFPYYRAAKDYAGLRQAWDRRIHFEEVIAGFWTGDDQGHDKHLEEMAEKGNLPQRSEFLRETKPDLEWRKEMDLFTAGDQKKAVVALVEHLEENVTHSKVREWEAELRAVLSPDGASVE</sequence>
<name>A0ABP9US09_9BACT</name>
<dbReference type="Proteomes" id="UP001476282">
    <property type="component" value="Unassembled WGS sequence"/>
</dbReference>
<comment type="caution">
    <text evidence="2">The sequence shown here is derived from an EMBL/GenBank/DDBJ whole genome shotgun (WGS) entry which is preliminary data.</text>
</comment>
<feature type="chain" id="PRO_5045868972" description="DUF4034 domain-containing protein" evidence="1">
    <location>
        <begin position="23"/>
        <end position="323"/>
    </location>
</feature>